<gene>
    <name evidence="9" type="ORF">SLS58_010661</name>
</gene>
<dbReference type="EMBL" id="JAKEKT020000131">
    <property type="protein sequence ID" value="KAL1634465.1"/>
    <property type="molecule type" value="Genomic_DNA"/>
</dbReference>
<evidence type="ECO:0000256" key="5">
    <source>
        <dbReference type="ARBA" id="ARBA00038359"/>
    </source>
</evidence>
<dbReference type="PANTHER" id="PTHR33048:SF92">
    <property type="entry name" value="INTEGRAL MEMBRANE PROTEIN"/>
    <property type="match status" value="1"/>
</dbReference>
<keyword evidence="3 7" id="KW-1133">Transmembrane helix</keyword>
<organism evidence="9 10">
    <name type="scientific">Diplodia intermedia</name>
    <dbReference type="NCBI Taxonomy" id="856260"/>
    <lineage>
        <taxon>Eukaryota</taxon>
        <taxon>Fungi</taxon>
        <taxon>Dikarya</taxon>
        <taxon>Ascomycota</taxon>
        <taxon>Pezizomycotina</taxon>
        <taxon>Dothideomycetes</taxon>
        <taxon>Dothideomycetes incertae sedis</taxon>
        <taxon>Botryosphaeriales</taxon>
        <taxon>Botryosphaeriaceae</taxon>
        <taxon>Diplodia</taxon>
    </lineage>
</organism>
<protein>
    <recommendedName>
        <fullName evidence="8">Rhodopsin domain-containing protein</fullName>
    </recommendedName>
</protein>
<feature type="transmembrane region" description="Helical" evidence="7">
    <location>
        <begin position="32"/>
        <end position="53"/>
    </location>
</feature>
<reference evidence="9 10" key="1">
    <citation type="journal article" date="2023" name="Plant Dis.">
        <title>First Report of Diplodia intermedia Causing Canker and Dieback Diseases on Apple Trees in Canada.</title>
        <authorList>
            <person name="Ellouze W."/>
            <person name="Ilyukhin E."/>
            <person name="Sulman M."/>
            <person name="Ali S."/>
        </authorList>
    </citation>
    <scope>NUCLEOTIDE SEQUENCE [LARGE SCALE GENOMIC DNA]</scope>
    <source>
        <strain evidence="9 10">M45-28</strain>
    </source>
</reference>
<feature type="transmembrane region" description="Helical" evidence="7">
    <location>
        <begin position="276"/>
        <end position="298"/>
    </location>
</feature>
<dbReference type="Proteomes" id="UP001521184">
    <property type="component" value="Unassembled WGS sequence"/>
</dbReference>
<comment type="similarity">
    <text evidence="5">Belongs to the SAT4 family.</text>
</comment>
<evidence type="ECO:0000256" key="4">
    <source>
        <dbReference type="ARBA" id="ARBA00023136"/>
    </source>
</evidence>
<feature type="domain" description="Rhodopsin" evidence="8">
    <location>
        <begin position="49"/>
        <end position="300"/>
    </location>
</feature>
<evidence type="ECO:0000256" key="7">
    <source>
        <dbReference type="SAM" id="Phobius"/>
    </source>
</evidence>
<comment type="subcellular location">
    <subcellularLocation>
        <location evidence="1">Membrane</location>
        <topology evidence="1">Multi-pass membrane protein</topology>
    </subcellularLocation>
</comment>
<keyword evidence="10" id="KW-1185">Reference proteome</keyword>
<evidence type="ECO:0000256" key="6">
    <source>
        <dbReference type="SAM" id="MobiDB-lite"/>
    </source>
</evidence>
<feature type="transmembrane region" description="Helical" evidence="7">
    <location>
        <begin position="65"/>
        <end position="86"/>
    </location>
</feature>
<name>A0ABR3T4I2_9PEZI</name>
<keyword evidence="4 7" id="KW-0472">Membrane</keyword>
<comment type="caution">
    <text evidence="9">The sequence shown here is derived from an EMBL/GenBank/DDBJ whole genome shotgun (WGS) entry which is preliminary data.</text>
</comment>
<feature type="region of interest" description="Disordered" evidence="6">
    <location>
        <begin position="308"/>
        <end position="354"/>
    </location>
</feature>
<dbReference type="Pfam" id="PF20684">
    <property type="entry name" value="Fung_rhodopsin"/>
    <property type="match status" value="1"/>
</dbReference>
<evidence type="ECO:0000256" key="1">
    <source>
        <dbReference type="ARBA" id="ARBA00004141"/>
    </source>
</evidence>
<accession>A0ABR3T4I2</accession>
<feature type="transmembrane region" description="Helical" evidence="7">
    <location>
        <begin position="238"/>
        <end position="256"/>
    </location>
</feature>
<feature type="compositionally biased region" description="Polar residues" evidence="6">
    <location>
        <begin position="328"/>
        <end position="354"/>
    </location>
</feature>
<dbReference type="InterPro" id="IPR049326">
    <property type="entry name" value="Rhodopsin_dom_fungi"/>
</dbReference>
<dbReference type="InterPro" id="IPR052337">
    <property type="entry name" value="SAT4-like"/>
</dbReference>
<evidence type="ECO:0000313" key="9">
    <source>
        <dbReference type="EMBL" id="KAL1634465.1"/>
    </source>
</evidence>
<keyword evidence="2 7" id="KW-0812">Transmembrane</keyword>
<sequence>MDSSSSSAGVGLTGDARTHAIQHAGKIAVVPFQIGIGVLTGSAIVVVALRYVVRHHHVRKLFLDDYLLLFGSACLVAATGLLYWFIHDMFIFEALIEIPDQVTFASILANGEVDALLDSNKIIQSYLSMVWTAIFAVKFSFMAYFQSLGASFSKPMAVYYWAVVALTFASWGVCIGGGFINCPYFGIEGVKCLPNDTIPRFTAVTAVLTALDVLTDIMVVSIPIAILHRVKTGTRQKAGLGALLSLSLVMVVVAFVRMAGIIQPSQKNLDVTWEMFWQHVEGCVAVAMGSLTAFRSLLNRAGRSRYDGGEAERRSWKKRLLGGKTRGSEGSTPSRDQSTETKSASSQMTPMVEA</sequence>
<evidence type="ECO:0000256" key="3">
    <source>
        <dbReference type="ARBA" id="ARBA00022989"/>
    </source>
</evidence>
<feature type="transmembrane region" description="Helical" evidence="7">
    <location>
        <begin position="126"/>
        <end position="145"/>
    </location>
</feature>
<proteinExistence type="inferred from homology"/>
<evidence type="ECO:0000313" key="10">
    <source>
        <dbReference type="Proteomes" id="UP001521184"/>
    </source>
</evidence>
<feature type="transmembrane region" description="Helical" evidence="7">
    <location>
        <begin position="157"/>
        <end position="180"/>
    </location>
</feature>
<feature type="transmembrane region" description="Helical" evidence="7">
    <location>
        <begin position="200"/>
        <end position="226"/>
    </location>
</feature>
<evidence type="ECO:0000259" key="8">
    <source>
        <dbReference type="Pfam" id="PF20684"/>
    </source>
</evidence>
<dbReference type="PANTHER" id="PTHR33048">
    <property type="entry name" value="PTH11-LIKE INTEGRAL MEMBRANE PROTEIN (AFU_ORTHOLOGUE AFUA_5G11245)"/>
    <property type="match status" value="1"/>
</dbReference>
<evidence type="ECO:0000256" key="2">
    <source>
        <dbReference type="ARBA" id="ARBA00022692"/>
    </source>
</evidence>